<keyword evidence="2" id="KW-1185">Reference proteome</keyword>
<dbReference type="AlphaFoldDB" id="A0A822YVK7"/>
<reference evidence="1 2" key="1">
    <citation type="journal article" date="2020" name="Mol. Biol. Evol.">
        <title>Distinct Expression and Methylation Patterns for Genes with Different Fates following a Single Whole-Genome Duplication in Flowering Plants.</title>
        <authorList>
            <person name="Shi T."/>
            <person name="Rahmani R.S."/>
            <person name="Gugger P.F."/>
            <person name="Wang M."/>
            <person name="Li H."/>
            <person name="Zhang Y."/>
            <person name="Li Z."/>
            <person name="Wang Q."/>
            <person name="Van de Peer Y."/>
            <person name="Marchal K."/>
            <person name="Chen J."/>
        </authorList>
    </citation>
    <scope>NUCLEOTIDE SEQUENCE [LARGE SCALE GENOMIC DNA]</scope>
    <source>
        <tissue evidence="1">Leaf</tissue>
    </source>
</reference>
<evidence type="ECO:0000313" key="1">
    <source>
        <dbReference type="EMBL" id="DAD34776.1"/>
    </source>
</evidence>
<sequence>MEIDMGIPSSLKSLLYYADSSLGQNPNCQSAKNLISKNKIFDNICSPLLTSKHCPNYMGSDTLFMH</sequence>
<name>A0A822YVK7_NELNU</name>
<protein>
    <submittedName>
        <fullName evidence="1">Uncharacterized protein</fullName>
    </submittedName>
</protein>
<proteinExistence type="predicted"/>
<gene>
    <name evidence="1" type="ORF">HUJ06_005416</name>
</gene>
<comment type="caution">
    <text evidence="1">The sequence shown here is derived from an EMBL/GenBank/DDBJ whole genome shotgun (WGS) entry which is preliminary data.</text>
</comment>
<accession>A0A822YVK7</accession>
<organism evidence="1 2">
    <name type="scientific">Nelumbo nucifera</name>
    <name type="common">Sacred lotus</name>
    <dbReference type="NCBI Taxonomy" id="4432"/>
    <lineage>
        <taxon>Eukaryota</taxon>
        <taxon>Viridiplantae</taxon>
        <taxon>Streptophyta</taxon>
        <taxon>Embryophyta</taxon>
        <taxon>Tracheophyta</taxon>
        <taxon>Spermatophyta</taxon>
        <taxon>Magnoliopsida</taxon>
        <taxon>Proteales</taxon>
        <taxon>Nelumbonaceae</taxon>
        <taxon>Nelumbo</taxon>
    </lineage>
</organism>
<evidence type="ECO:0000313" key="2">
    <source>
        <dbReference type="Proteomes" id="UP000607653"/>
    </source>
</evidence>
<dbReference type="EMBL" id="DUZY01000004">
    <property type="protein sequence ID" value="DAD34776.1"/>
    <property type="molecule type" value="Genomic_DNA"/>
</dbReference>
<dbReference type="Proteomes" id="UP000607653">
    <property type="component" value="Unassembled WGS sequence"/>
</dbReference>